<keyword evidence="3" id="KW-0479">Metal-binding</keyword>
<feature type="region of interest" description="Disordered" evidence="4">
    <location>
        <begin position="1"/>
        <end position="27"/>
    </location>
</feature>
<dbReference type="InterPro" id="IPR027417">
    <property type="entry name" value="P-loop_NTPase"/>
</dbReference>
<evidence type="ECO:0000259" key="5">
    <source>
        <dbReference type="PROSITE" id="PS50936"/>
    </source>
</evidence>
<feature type="domain" description="EngC GTPase" evidence="5">
    <location>
        <begin position="117"/>
        <end position="260"/>
    </location>
</feature>
<dbReference type="PANTHER" id="PTHR32120">
    <property type="entry name" value="SMALL RIBOSOMAL SUBUNIT BIOGENESIS GTPASE RSGA"/>
    <property type="match status" value="1"/>
</dbReference>
<keyword evidence="3" id="KW-0694">RNA-binding</keyword>
<dbReference type="EC" id="3.6.1.-" evidence="3"/>
<dbReference type="GO" id="GO:0042274">
    <property type="term" value="P:ribosomal small subunit biogenesis"/>
    <property type="evidence" value="ECO:0007669"/>
    <property type="project" value="UniProtKB-UniRule"/>
</dbReference>
<evidence type="ECO:0000256" key="4">
    <source>
        <dbReference type="SAM" id="MobiDB-lite"/>
    </source>
</evidence>
<comment type="subcellular location">
    <subcellularLocation>
        <location evidence="3">Cytoplasm</location>
    </subcellularLocation>
</comment>
<dbReference type="AlphaFoldDB" id="A0A895XUB1"/>
<feature type="binding site" evidence="3">
    <location>
        <position position="299"/>
    </location>
    <ligand>
        <name>Zn(2+)</name>
        <dbReference type="ChEBI" id="CHEBI:29105"/>
    </ligand>
</feature>
<dbReference type="EMBL" id="CP070496">
    <property type="protein sequence ID" value="QSB07063.1"/>
    <property type="molecule type" value="Genomic_DNA"/>
</dbReference>
<evidence type="ECO:0000313" key="7">
    <source>
        <dbReference type="EMBL" id="QSB07063.1"/>
    </source>
</evidence>
<dbReference type="NCBIfam" id="TIGR00157">
    <property type="entry name" value="ribosome small subunit-dependent GTPase A"/>
    <property type="match status" value="1"/>
</dbReference>
<dbReference type="KEGG" id="nav:JQS30_11725"/>
<reference evidence="7" key="1">
    <citation type="submission" date="2021-02" db="EMBL/GenBank/DDBJ databases">
        <title>Natronoglycomyces albus gen. nov., sp. nov, a haloalkaliphilic actinobacterium from a soda solonchak soil.</title>
        <authorList>
            <person name="Sorokin D.Y."/>
            <person name="Khijniak T.V."/>
            <person name="Zakharycheva A.P."/>
            <person name="Boueva O.V."/>
            <person name="Ariskina E.V."/>
            <person name="Hahnke R.L."/>
            <person name="Bunk B."/>
            <person name="Sproer C."/>
            <person name="Schumann P."/>
            <person name="Evtushenko L.I."/>
            <person name="Kublanov I.V."/>
        </authorList>
    </citation>
    <scope>NUCLEOTIDE SEQUENCE</scope>
    <source>
        <strain evidence="7">DSM 106290</strain>
    </source>
</reference>
<dbReference type="GO" id="GO:0046872">
    <property type="term" value="F:metal ion binding"/>
    <property type="evidence" value="ECO:0007669"/>
    <property type="project" value="UniProtKB-KW"/>
</dbReference>
<keyword evidence="3" id="KW-0963">Cytoplasm</keyword>
<dbReference type="Pfam" id="PF03193">
    <property type="entry name" value="RsgA_GTPase"/>
    <property type="match status" value="1"/>
</dbReference>
<feature type="binding site" evidence="3">
    <location>
        <position position="290"/>
    </location>
    <ligand>
        <name>Zn(2+)</name>
        <dbReference type="ChEBI" id="CHEBI:29105"/>
    </ligand>
</feature>
<feature type="domain" description="CP-type G" evidence="6">
    <location>
        <begin position="108"/>
        <end position="262"/>
    </location>
</feature>
<dbReference type="GO" id="GO:0019843">
    <property type="term" value="F:rRNA binding"/>
    <property type="evidence" value="ECO:0007669"/>
    <property type="project" value="UniProtKB-KW"/>
</dbReference>
<dbReference type="Gene3D" id="3.40.50.300">
    <property type="entry name" value="P-loop containing nucleotide triphosphate hydrolases"/>
    <property type="match status" value="1"/>
</dbReference>
<evidence type="ECO:0000256" key="3">
    <source>
        <dbReference type="HAMAP-Rule" id="MF_01820"/>
    </source>
</evidence>
<name>A0A895XUB1_9ACTN</name>
<dbReference type="HAMAP" id="MF_01820">
    <property type="entry name" value="GTPase_RsgA"/>
    <property type="match status" value="1"/>
</dbReference>
<comment type="similarity">
    <text evidence="3">Belongs to the TRAFAC class YlqF/YawG GTPase family. RsgA subfamily.</text>
</comment>
<feature type="binding site" evidence="3">
    <location>
        <position position="286"/>
    </location>
    <ligand>
        <name>Zn(2+)</name>
        <dbReference type="ChEBI" id="CHEBI:29105"/>
    </ligand>
</feature>
<keyword evidence="3" id="KW-0862">Zinc</keyword>
<organism evidence="7 8">
    <name type="scientific">Natronoglycomyces albus</name>
    <dbReference type="NCBI Taxonomy" id="2811108"/>
    <lineage>
        <taxon>Bacteria</taxon>
        <taxon>Bacillati</taxon>
        <taxon>Actinomycetota</taxon>
        <taxon>Actinomycetes</taxon>
        <taxon>Glycomycetales</taxon>
        <taxon>Glycomycetaceae</taxon>
        <taxon>Natronoglycomyces</taxon>
    </lineage>
</organism>
<dbReference type="InterPro" id="IPR004881">
    <property type="entry name" value="Ribosome_biogen_GTPase_RsgA"/>
</dbReference>
<keyword evidence="3" id="KW-0378">Hydrolase</keyword>
<feature type="compositionally biased region" description="Basic residues" evidence="4">
    <location>
        <begin position="15"/>
        <end position="27"/>
    </location>
</feature>
<keyword evidence="2 3" id="KW-0342">GTP-binding</keyword>
<dbReference type="GO" id="GO:0005737">
    <property type="term" value="C:cytoplasm"/>
    <property type="evidence" value="ECO:0007669"/>
    <property type="project" value="UniProtKB-SubCell"/>
</dbReference>
<dbReference type="PANTHER" id="PTHR32120:SF11">
    <property type="entry name" value="SMALL RIBOSOMAL SUBUNIT BIOGENESIS GTPASE RSGA 1, MITOCHONDRIAL-RELATED"/>
    <property type="match status" value="1"/>
</dbReference>
<comment type="subunit">
    <text evidence="3">Monomer. Associates with 30S ribosomal subunit, binds 16S rRNA.</text>
</comment>
<gene>
    <name evidence="3 7" type="primary">rsgA</name>
    <name evidence="7" type="ORF">JQS30_11725</name>
</gene>
<comment type="cofactor">
    <cofactor evidence="3">
        <name>Zn(2+)</name>
        <dbReference type="ChEBI" id="CHEBI:29105"/>
    </cofactor>
    <text evidence="3">Binds 1 zinc ion per subunit.</text>
</comment>
<evidence type="ECO:0000256" key="1">
    <source>
        <dbReference type="ARBA" id="ARBA00022741"/>
    </source>
</evidence>
<dbReference type="CDD" id="cd01854">
    <property type="entry name" value="YjeQ_EngC"/>
    <property type="match status" value="1"/>
</dbReference>
<dbReference type="GO" id="GO:0003924">
    <property type="term" value="F:GTPase activity"/>
    <property type="evidence" value="ECO:0007669"/>
    <property type="project" value="UniProtKB-UniRule"/>
</dbReference>
<dbReference type="PROSITE" id="PS50936">
    <property type="entry name" value="ENGC_GTPASE"/>
    <property type="match status" value="1"/>
</dbReference>
<proteinExistence type="inferred from homology"/>
<feature type="binding site" evidence="3">
    <location>
        <position position="292"/>
    </location>
    <ligand>
        <name>Zn(2+)</name>
        <dbReference type="ChEBI" id="CHEBI:29105"/>
    </ligand>
</feature>
<keyword evidence="8" id="KW-1185">Reference proteome</keyword>
<keyword evidence="3" id="KW-0699">rRNA-binding</keyword>
<keyword evidence="1 3" id="KW-0547">Nucleotide-binding</keyword>
<keyword evidence="3" id="KW-0690">Ribosome biogenesis</keyword>
<dbReference type="PROSITE" id="PS51721">
    <property type="entry name" value="G_CP"/>
    <property type="match status" value="1"/>
</dbReference>
<protein>
    <recommendedName>
        <fullName evidence="3">Small ribosomal subunit biogenesis GTPase RsgA</fullName>
        <ecNumber evidence="3">3.6.1.-</ecNumber>
    </recommendedName>
</protein>
<dbReference type="InterPro" id="IPR030378">
    <property type="entry name" value="G_CP_dom"/>
</dbReference>
<evidence type="ECO:0000313" key="8">
    <source>
        <dbReference type="Proteomes" id="UP000662939"/>
    </source>
</evidence>
<dbReference type="SUPFAM" id="SSF52540">
    <property type="entry name" value="P-loop containing nucleoside triphosphate hydrolases"/>
    <property type="match status" value="1"/>
</dbReference>
<accession>A0A895XUB1</accession>
<dbReference type="GO" id="GO:0005525">
    <property type="term" value="F:GTP binding"/>
    <property type="evidence" value="ECO:0007669"/>
    <property type="project" value="UniProtKB-UniRule"/>
</dbReference>
<comment type="function">
    <text evidence="3">One of several proteins that assist in the late maturation steps of the functional core of the 30S ribosomal subunit. Helps release RbfA from mature subunits. May play a role in the assembly of ribosomal proteins into the subunit. Circularly permuted GTPase that catalyzes slow GTP hydrolysis, GTPase activity is stimulated by the 30S ribosomal subunit.</text>
</comment>
<feature type="binding site" evidence="3">
    <location>
        <begin position="205"/>
        <end position="213"/>
    </location>
    <ligand>
        <name>GTP</name>
        <dbReference type="ChEBI" id="CHEBI:37565"/>
    </ligand>
</feature>
<dbReference type="InterPro" id="IPR010914">
    <property type="entry name" value="RsgA_GTPase_dom"/>
</dbReference>
<evidence type="ECO:0000259" key="6">
    <source>
        <dbReference type="PROSITE" id="PS51721"/>
    </source>
</evidence>
<feature type="binding site" evidence="3">
    <location>
        <begin position="157"/>
        <end position="160"/>
    </location>
    <ligand>
        <name>GTP</name>
        <dbReference type="ChEBI" id="CHEBI:37565"/>
    </ligand>
</feature>
<evidence type="ECO:0000256" key="2">
    <source>
        <dbReference type="ARBA" id="ARBA00023134"/>
    </source>
</evidence>
<sequence>MRTRKDWDEEDVRVRPGKRSRPRTKIRPKHEDAVDGFVMAVDRGRYTCRVEDRDVTAMRARELGRRGVVVGDHVKLVGDLTGKKDTLARIVKVQPRRGQLRRYADDDATSAERILVANVDQLVVVSSLVDPPLRYGFIDRCLVAALDAGVQPVLSLTKCDLDSEGVAAVEAYYADLNPIIVTSRPEEPVDSVRDVLRDKVSVLIGHSGVGKSTLVNRLVPGADRTTAAVRTIGKGSHTSTSAVALELPAGGWVIDTPGVRSFGLAHVTADSLIEAFPELMEVAEDCPRGCVHTLEVGECALDEDIGPDDSRRGRLESYRRMLASVSAAETRY</sequence>
<dbReference type="Proteomes" id="UP000662939">
    <property type="component" value="Chromosome"/>
</dbReference>
<dbReference type="Gene3D" id="1.10.40.50">
    <property type="entry name" value="Probable gtpase engc, domain 3"/>
    <property type="match status" value="1"/>
</dbReference>